<keyword evidence="1" id="KW-0418">Kinase</keyword>
<evidence type="ECO:0000313" key="2">
    <source>
        <dbReference type="Proteomes" id="UP000236990"/>
    </source>
</evidence>
<dbReference type="Gene3D" id="2.60.40.2560">
    <property type="match status" value="1"/>
</dbReference>
<dbReference type="EMBL" id="NKCZ01000109">
    <property type="protein sequence ID" value="POD83507.1"/>
    <property type="molecule type" value="Genomic_DNA"/>
</dbReference>
<protein>
    <submittedName>
        <fullName evidence="1">Non-specific serine/threonine protein kinase</fullName>
        <ecNumber evidence="1">2.7.11.1</ecNumber>
    </submittedName>
</protein>
<evidence type="ECO:0000313" key="1">
    <source>
        <dbReference type="EMBL" id="POD83507.1"/>
    </source>
</evidence>
<proteinExistence type="predicted"/>
<name>A0A2S3U5G2_LACPN</name>
<dbReference type="Proteomes" id="UP000236990">
    <property type="component" value="Unassembled WGS sequence"/>
</dbReference>
<dbReference type="EC" id="2.7.11.1" evidence="1"/>
<reference evidence="1 2" key="1">
    <citation type="submission" date="2017-06" db="EMBL/GenBank/DDBJ databases">
        <title>Genome sequence of Lactobacillus plantarum subsp. plantarum strain SRCM101258.</title>
        <authorList>
            <person name="Cho S.H."/>
        </authorList>
    </citation>
    <scope>NUCLEOTIDE SEQUENCE [LARGE SCALE GENOMIC DNA]</scope>
    <source>
        <strain evidence="1 2">SRCM101258</strain>
    </source>
</reference>
<organism evidence="1 2">
    <name type="scientific">Lactiplantibacillus plantarum subsp. plantarum</name>
    <dbReference type="NCBI Taxonomy" id="337330"/>
    <lineage>
        <taxon>Bacteria</taxon>
        <taxon>Bacillati</taxon>
        <taxon>Bacillota</taxon>
        <taxon>Bacilli</taxon>
        <taxon>Lactobacillales</taxon>
        <taxon>Lactobacillaceae</taxon>
        <taxon>Lactiplantibacillus</taxon>
    </lineage>
</organism>
<dbReference type="AlphaFoldDB" id="A0A2S3U5G2"/>
<sequence length="113" mass="12550">MAGGNVRTGSTITVTMSRGSDNNVTTPQNFYVKLTVPYKALSATTAQANDVKIYLYDDTHMIETVYRDIAIMRSTKISLPFQLTGNTKGHYRIVRNGVTIMEKKNITSKNATK</sequence>
<keyword evidence="1" id="KW-0808">Transferase</keyword>
<keyword evidence="1" id="KW-0723">Serine/threonine-protein kinase</keyword>
<dbReference type="GO" id="GO:0004674">
    <property type="term" value="F:protein serine/threonine kinase activity"/>
    <property type="evidence" value="ECO:0007669"/>
    <property type="project" value="UniProtKB-KW"/>
</dbReference>
<comment type="caution">
    <text evidence="1">The sequence shown here is derived from an EMBL/GenBank/DDBJ whole genome shotgun (WGS) entry which is preliminary data.</text>
</comment>
<accession>A0A2S3U5G2</accession>
<gene>
    <name evidence="1" type="ORF">S101258_01973</name>
</gene>